<evidence type="ECO:0000256" key="1">
    <source>
        <dbReference type="SAM" id="Coils"/>
    </source>
</evidence>
<protein>
    <submittedName>
        <fullName evidence="3">Uncharacterized protein</fullName>
    </submittedName>
</protein>
<dbReference type="AlphaFoldDB" id="A0A834YHA3"/>
<keyword evidence="4" id="KW-1185">Reference proteome</keyword>
<evidence type="ECO:0000313" key="3">
    <source>
        <dbReference type="EMBL" id="KAF8379569.1"/>
    </source>
</evidence>
<reference evidence="3 4" key="1">
    <citation type="submission" date="2020-04" db="EMBL/GenBank/DDBJ databases">
        <title>Plant Genome Project.</title>
        <authorList>
            <person name="Zhang R.-G."/>
        </authorList>
    </citation>
    <scope>NUCLEOTIDE SEQUENCE [LARGE SCALE GENOMIC DNA]</scope>
    <source>
        <strain evidence="3">YNK0</strain>
        <tissue evidence="3">Leaf</tissue>
    </source>
</reference>
<accession>A0A834YHA3</accession>
<sequence length="381" mass="42114">MFMDNMGCAQVPLVVRKAKKKQAKGELDRLKQAEKKKRRLEKALATSAAIRSELEKKKQRKIEEQQRLDEEGAAIAEAVALHVLGEDSDDSCKIVLKKDEKFNSWDRSSNLGLFMGGWRAGPPHHGFTKHSLEGLGWVSDAYGCGCMWKGWGTGGSSFSPGFFGRDLHVPHFEERGQETMEISAGLIAAQAVSSLQIAEDVLGDTIVINGMLRGTSFRIYSSQIPEEFGFCDEPHFWKRNGCLAQLLDCYTTQVHVCYRNDLKMYTSQPDCRSKDGLGSGVGNSGTACNCGIFVSLRVEFSYGDAQVWSPLLLMSNKASAVPAAAIRFRDRRALPKRGQIKSRIAASAFHSIVSVLSRATSHRSHSNGDSYLRDTKSIRNV</sequence>
<dbReference type="OrthoDB" id="1939301at2759"/>
<evidence type="ECO:0000256" key="2">
    <source>
        <dbReference type="SAM" id="MobiDB-lite"/>
    </source>
</evidence>
<gene>
    <name evidence="3" type="ORF">HHK36_029009</name>
</gene>
<feature type="coiled-coil region" evidence="1">
    <location>
        <begin position="16"/>
        <end position="71"/>
    </location>
</feature>
<comment type="caution">
    <text evidence="3">The sequence shown here is derived from an EMBL/GenBank/DDBJ whole genome shotgun (WGS) entry which is preliminary data.</text>
</comment>
<dbReference type="PANTHER" id="PTHR34212">
    <property type="entry name" value="OS02G0104200 PROTEIN"/>
    <property type="match status" value="1"/>
</dbReference>
<dbReference type="PANTHER" id="PTHR34212:SF1">
    <property type="entry name" value="OS06G0106900 PROTEIN"/>
    <property type="match status" value="1"/>
</dbReference>
<dbReference type="EMBL" id="JABCRI010000022">
    <property type="protein sequence ID" value="KAF8379569.1"/>
    <property type="molecule type" value="Genomic_DNA"/>
</dbReference>
<evidence type="ECO:0000313" key="4">
    <source>
        <dbReference type="Proteomes" id="UP000655225"/>
    </source>
</evidence>
<feature type="region of interest" description="Disordered" evidence="2">
    <location>
        <begin position="362"/>
        <end position="381"/>
    </location>
</feature>
<name>A0A834YHA3_TETSI</name>
<dbReference type="CDD" id="cd22249">
    <property type="entry name" value="UDM1_RNF168_RNF169-like"/>
    <property type="match status" value="1"/>
</dbReference>
<feature type="compositionally biased region" description="Basic and acidic residues" evidence="2">
    <location>
        <begin position="371"/>
        <end position="381"/>
    </location>
</feature>
<keyword evidence="1" id="KW-0175">Coiled coil</keyword>
<organism evidence="3 4">
    <name type="scientific">Tetracentron sinense</name>
    <name type="common">Spur-leaf</name>
    <dbReference type="NCBI Taxonomy" id="13715"/>
    <lineage>
        <taxon>Eukaryota</taxon>
        <taxon>Viridiplantae</taxon>
        <taxon>Streptophyta</taxon>
        <taxon>Embryophyta</taxon>
        <taxon>Tracheophyta</taxon>
        <taxon>Spermatophyta</taxon>
        <taxon>Magnoliopsida</taxon>
        <taxon>Trochodendrales</taxon>
        <taxon>Trochodendraceae</taxon>
        <taxon>Tetracentron</taxon>
    </lineage>
</organism>
<dbReference type="Proteomes" id="UP000655225">
    <property type="component" value="Unassembled WGS sequence"/>
</dbReference>
<proteinExistence type="predicted"/>